<dbReference type="RefSeq" id="XP_022727445.1">
    <property type="nucleotide sequence ID" value="XM_022871710.1"/>
</dbReference>
<dbReference type="GO" id="GO:0005737">
    <property type="term" value="C:cytoplasm"/>
    <property type="evidence" value="ECO:0007669"/>
    <property type="project" value="TreeGrafter"/>
</dbReference>
<keyword evidence="4" id="KW-1185">Reference proteome</keyword>
<dbReference type="OrthoDB" id="1703591at2759"/>
<dbReference type="GeneID" id="111283260"/>
<dbReference type="InterPro" id="IPR058537">
    <property type="entry name" value="TPR_TNPO3_IPO13_4th"/>
</dbReference>
<keyword evidence="2" id="KW-0813">Transport</keyword>
<sequence length="124" mass="13601">MRTMESLCRACNYAVRASGRFMGITIGAMIEEIQGLYQQQHQPCFLYLSSEVIKEFTTRPDGADDCFLLASRCIHYCPQSFISSAVFPALVDCLMIGITVQYSTGSICSSSNDLSIWDSSSGVG</sequence>
<proteinExistence type="predicted"/>
<dbReference type="GO" id="GO:0006606">
    <property type="term" value="P:protein import into nucleus"/>
    <property type="evidence" value="ECO:0007669"/>
    <property type="project" value="TreeGrafter"/>
</dbReference>
<dbReference type="PANTHER" id="PTHR12363">
    <property type="entry name" value="TRANSPORTIN 3 AND IMPORTIN 13"/>
    <property type="match status" value="1"/>
</dbReference>
<dbReference type="Gene3D" id="1.25.10.10">
    <property type="entry name" value="Leucine-rich Repeat Variant"/>
    <property type="match status" value="1"/>
</dbReference>
<evidence type="ECO:0000313" key="7">
    <source>
        <dbReference type="RefSeq" id="XP_022727460.1"/>
    </source>
</evidence>
<dbReference type="Proteomes" id="UP000515121">
    <property type="component" value="Unplaced"/>
</dbReference>
<dbReference type="RefSeq" id="XP_022727450.1">
    <property type="nucleotide sequence ID" value="XM_022871715.1"/>
</dbReference>
<evidence type="ECO:0000313" key="8">
    <source>
        <dbReference type="RefSeq" id="XP_022727473.1"/>
    </source>
</evidence>
<evidence type="ECO:0000313" key="6">
    <source>
        <dbReference type="RefSeq" id="XP_022727450.1"/>
    </source>
</evidence>
<dbReference type="GO" id="GO:0005634">
    <property type="term" value="C:nucleus"/>
    <property type="evidence" value="ECO:0007669"/>
    <property type="project" value="UniProtKB-SubCell"/>
</dbReference>
<dbReference type="InterPro" id="IPR051345">
    <property type="entry name" value="Importin_beta-like_NTR"/>
</dbReference>
<evidence type="ECO:0000313" key="10">
    <source>
        <dbReference type="RefSeq" id="XP_022727486.1"/>
    </source>
</evidence>
<dbReference type="RefSeq" id="XP_022727477.1">
    <property type="nucleotide sequence ID" value="XM_022871742.1"/>
</dbReference>
<evidence type="ECO:0000313" key="4">
    <source>
        <dbReference type="Proteomes" id="UP000515121"/>
    </source>
</evidence>
<comment type="subcellular location">
    <subcellularLocation>
        <location evidence="1">Nucleus</location>
    </subcellularLocation>
</comment>
<evidence type="ECO:0000256" key="3">
    <source>
        <dbReference type="ARBA" id="ARBA00023242"/>
    </source>
</evidence>
<keyword evidence="3" id="KW-0539">Nucleus</keyword>
<organism evidence="4 5">
    <name type="scientific">Durio zibethinus</name>
    <name type="common">Durian</name>
    <dbReference type="NCBI Taxonomy" id="66656"/>
    <lineage>
        <taxon>Eukaryota</taxon>
        <taxon>Viridiplantae</taxon>
        <taxon>Streptophyta</taxon>
        <taxon>Embryophyta</taxon>
        <taxon>Tracheophyta</taxon>
        <taxon>Spermatophyta</taxon>
        <taxon>Magnoliopsida</taxon>
        <taxon>eudicotyledons</taxon>
        <taxon>Gunneridae</taxon>
        <taxon>Pentapetalae</taxon>
        <taxon>rosids</taxon>
        <taxon>malvids</taxon>
        <taxon>Malvales</taxon>
        <taxon>Malvaceae</taxon>
        <taxon>Helicteroideae</taxon>
        <taxon>Durio</taxon>
    </lineage>
</organism>
<dbReference type="RefSeq" id="XP_022727473.1">
    <property type="nucleotide sequence ID" value="XM_022871738.1"/>
</dbReference>
<dbReference type="InterPro" id="IPR011989">
    <property type="entry name" value="ARM-like"/>
</dbReference>
<evidence type="ECO:0000313" key="9">
    <source>
        <dbReference type="RefSeq" id="XP_022727477.1"/>
    </source>
</evidence>
<dbReference type="RefSeq" id="XP_022727486.1">
    <property type="nucleotide sequence ID" value="XM_022871751.1"/>
</dbReference>
<dbReference type="KEGG" id="dzi:111283260"/>
<evidence type="ECO:0000313" key="5">
    <source>
        <dbReference type="RefSeq" id="XP_022727445.1"/>
    </source>
</evidence>
<dbReference type="Pfam" id="PF24139">
    <property type="entry name" value="TPR_TNPO3_IPO13_4th"/>
    <property type="match status" value="1"/>
</dbReference>
<accession>A0A6P5XGV9</accession>
<name>A0A6P5XGV9_DURZI</name>
<protein>
    <submittedName>
        <fullName evidence="5 6">Transportin MOS14-like isoform X1</fullName>
    </submittedName>
</protein>
<evidence type="ECO:0000256" key="1">
    <source>
        <dbReference type="ARBA" id="ARBA00004123"/>
    </source>
</evidence>
<dbReference type="AlphaFoldDB" id="A0A6P5XGV9"/>
<gene>
    <name evidence="5 6 7 8 9 10" type="primary">LOC111283260</name>
</gene>
<reference evidence="5 6" key="1">
    <citation type="submission" date="2025-04" db="UniProtKB">
        <authorList>
            <consortium name="RefSeq"/>
        </authorList>
    </citation>
    <scope>IDENTIFICATION</scope>
    <source>
        <tissue evidence="5 6">Fruit stalk</tissue>
    </source>
</reference>
<dbReference type="RefSeq" id="XP_022727460.1">
    <property type="nucleotide sequence ID" value="XM_022871725.1"/>
</dbReference>
<evidence type="ECO:0000256" key="2">
    <source>
        <dbReference type="ARBA" id="ARBA00022448"/>
    </source>
</evidence>
<dbReference type="PANTHER" id="PTHR12363:SF33">
    <property type="entry name" value="IMPORTIN-13"/>
    <property type="match status" value="1"/>
</dbReference>